<evidence type="ECO:0000313" key="2">
    <source>
        <dbReference type="Proteomes" id="UP001152795"/>
    </source>
</evidence>
<name>A0A6S7FX66_PARCT</name>
<dbReference type="AlphaFoldDB" id="A0A6S7FX66"/>
<dbReference type="InterPro" id="IPR036397">
    <property type="entry name" value="RNaseH_sf"/>
</dbReference>
<reference evidence="1" key="1">
    <citation type="submission" date="2020-04" db="EMBL/GenBank/DDBJ databases">
        <authorList>
            <person name="Alioto T."/>
            <person name="Alioto T."/>
            <person name="Gomez Garrido J."/>
        </authorList>
    </citation>
    <scope>NUCLEOTIDE SEQUENCE</scope>
    <source>
        <strain evidence="1">A484AB</strain>
    </source>
</reference>
<organism evidence="1 2">
    <name type="scientific">Paramuricea clavata</name>
    <name type="common">Red gorgonian</name>
    <name type="synonym">Violescent sea-whip</name>
    <dbReference type="NCBI Taxonomy" id="317549"/>
    <lineage>
        <taxon>Eukaryota</taxon>
        <taxon>Metazoa</taxon>
        <taxon>Cnidaria</taxon>
        <taxon>Anthozoa</taxon>
        <taxon>Octocorallia</taxon>
        <taxon>Malacalcyonacea</taxon>
        <taxon>Plexauridae</taxon>
        <taxon>Paramuricea</taxon>
    </lineage>
</organism>
<proteinExistence type="predicted"/>
<gene>
    <name evidence="1" type="ORF">PACLA_8A069450</name>
</gene>
<dbReference type="Proteomes" id="UP001152795">
    <property type="component" value="Unassembled WGS sequence"/>
</dbReference>
<comment type="caution">
    <text evidence="1">The sequence shown here is derived from an EMBL/GenBank/DDBJ whole genome shotgun (WGS) entry which is preliminary data.</text>
</comment>
<sequence length="129" mass="15055">MRSGSLESIMQNLFENTFHMPLRTKLLIYKLFLQDGDPRQNSVAAKRALDDVNAKLFSIPPRSPDINPIENLFHLIQSKLDRDVLARNITKETFEWFSERVKETMENYPVDTIDKIIDCIDGRMTEIIK</sequence>
<dbReference type="EMBL" id="CACRXK020000141">
    <property type="protein sequence ID" value="CAB3978781.1"/>
    <property type="molecule type" value="Genomic_DNA"/>
</dbReference>
<evidence type="ECO:0000313" key="1">
    <source>
        <dbReference type="EMBL" id="CAB3978781.1"/>
    </source>
</evidence>
<dbReference type="OrthoDB" id="2417635at2759"/>
<dbReference type="GO" id="GO:0003676">
    <property type="term" value="F:nucleic acid binding"/>
    <property type="evidence" value="ECO:0007669"/>
    <property type="project" value="InterPro"/>
</dbReference>
<accession>A0A6S7FX66</accession>
<keyword evidence="2" id="KW-1185">Reference proteome</keyword>
<dbReference type="Gene3D" id="3.30.420.10">
    <property type="entry name" value="Ribonuclease H-like superfamily/Ribonuclease H"/>
    <property type="match status" value="1"/>
</dbReference>
<protein>
    <submittedName>
        <fullName evidence="1">Uncharacterized protein</fullName>
    </submittedName>
</protein>